<comment type="caution">
    <text evidence="4">The sequence shown here is derived from an EMBL/GenBank/DDBJ whole genome shotgun (WGS) entry which is preliminary data.</text>
</comment>
<feature type="compositionally biased region" description="Acidic residues" evidence="2">
    <location>
        <begin position="206"/>
        <end position="236"/>
    </location>
</feature>
<feature type="compositionally biased region" description="Basic and acidic residues" evidence="2">
    <location>
        <begin position="133"/>
        <end position="142"/>
    </location>
</feature>
<evidence type="ECO:0000256" key="2">
    <source>
        <dbReference type="SAM" id="MobiDB-lite"/>
    </source>
</evidence>
<dbReference type="InterPro" id="IPR046431">
    <property type="entry name" value="FAF_dom"/>
</dbReference>
<sequence>MSNLHMRVRLLGKIPPPMAWSCLNTLLGQPTVRWSSSGVKKSLEPWHSLSHRCDSAVQPPLLQVPNMVESNAVYSHPSPTRKEPSGFGLMDDIGGGVVDGLMSCTESLGFESSGDLWSDQWYPDRPAKPVERTRWREESERRREKKFPPPISSLNHKGQRSFFLRPVRTEGRLELTEVRIDRPSEILRASREDGRLKLDLIVDEDMEVEEQEQEKEEEAIEGGDGENEDDLEEGQTPEERHEVGEWMIAMSSEGFGRCHEAVNHRHNHHHHRHNLQDVWRQPCVPTR</sequence>
<keyword evidence="5" id="KW-1185">Reference proteome</keyword>
<gene>
    <name evidence="4" type="ORF">SAY86_028742</name>
</gene>
<feature type="region of interest" description="Disordered" evidence="2">
    <location>
        <begin position="133"/>
        <end position="152"/>
    </location>
</feature>
<feature type="region of interest" description="Disordered" evidence="2">
    <location>
        <begin position="206"/>
        <end position="241"/>
    </location>
</feature>
<dbReference type="EMBL" id="JAXQNO010000006">
    <property type="protein sequence ID" value="KAK4796416.1"/>
    <property type="molecule type" value="Genomic_DNA"/>
</dbReference>
<accession>A0AAN7MIZ3</accession>
<dbReference type="PANTHER" id="PTHR33155:SF27">
    <property type="entry name" value="FANTASTIC FOUR-LIKE PROTEIN (DUF3049)"/>
    <property type="match status" value="1"/>
</dbReference>
<comment type="similarity">
    <text evidence="1">Belongs to the fantastic four family.</text>
</comment>
<dbReference type="Pfam" id="PF11250">
    <property type="entry name" value="FAF"/>
    <property type="match status" value="1"/>
</dbReference>
<reference evidence="4 5" key="1">
    <citation type="journal article" date="2023" name="Hortic Res">
        <title>Pangenome of water caltrop reveals structural variations and asymmetric subgenome divergence after allopolyploidization.</title>
        <authorList>
            <person name="Zhang X."/>
            <person name="Chen Y."/>
            <person name="Wang L."/>
            <person name="Yuan Y."/>
            <person name="Fang M."/>
            <person name="Shi L."/>
            <person name="Lu R."/>
            <person name="Comes H.P."/>
            <person name="Ma Y."/>
            <person name="Chen Y."/>
            <person name="Huang G."/>
            <person name="Zhou Y."/>
            <person name="Zheng Z."/>
            <person name="Qiu Y."/>
        </authorList>
    </citation>
    <scope>NUCLEOTIDE SEQUENCE [LARGE SCALE GENOMIC DNA]</scope>
    <source>
        <strain evidence="4">F231</strain>
    </source>
</reference>
<dbReference type="InterPro" id="IPR021410">
    <property type="entry name" value="FAF"/>
</dbReference>
<name>A0AAN7MIZ3_TRANT</name>
<feature type="domain" description="FAF" evidence="3">
    <location>
        <begin position="146"/>
        <end position="200"/>
    </location>
</feature>
<protein>
    <recommendedName>
        <fullName evidence="3">FAF domain-containing protein</fullName>
    </recommendedName>
</protein>
<organism evidence="4 5">
    <name type="scientific">Trapa natans</name>
    <name type="common">Water chestnut</name>
    <dbReference type="NCBI Taxonomy" id="22666"/>
    <lineage>
        <taxon>Eukaryota</taxon>
        <taxon>Viridiplantae</taxon>
        <taxon>Streptophyta</taxon>
        <taxon>Embryophyta</taxon>
        <taxon>Tracheophyta</taxon>
        <taxon>Spermatophyta</taxon>
        <taxon>Magnoliopsida</taxon>
        <taxon>eudicotyledons</taxon>
        <taxon>Gunneridae</taxon>
        <taxon>Pentapetalae</taxon>
        <taxon>rosids</taxon>
        <taxon>malvids</taxon>
        <taxon>Myrtales</taxon>
        <taxon>Lythraceae</taxon>
        <taxon>Trapa</taxon>
    </lineage>
</organism>
<dbReference type="AlphaFoldDB" id="A0AAN7MIZ3"/>
<dbReference type="Proteomes" id="UP001346149">
    <property type="component" value="Unassembled WGS sequence"/>
</dbReference>
<evidence type="ECO:0000259" key="3">
    <source>
        <dbReference type="Pfam" id="PF11250"/>
    </source>
</evidence>
<dbReference type="PANTHER" id="PTHR33155">
    <property type="entry name" value="FANTASTIC FOUR-LIKE PROTEIN (DUF3049)"/>
    <property type="match status" value="1"/>
</dbReference>
<evidence type="ECO:0000256" key="1">
    <source>
        <dbReference type="ARBA" id="ARBA00008690"/>
    </source>
</evidence>
<evidence type="ECO:0000313" key="4">
    <source>
        <dbReference type="EMBL" id="KAK4796416.1"/>
    </source>
</evidence>
<proteinExistence type="inferred from homology"/>
<evidence type="ECO:0000313" key="5">
    <source>
        <dbReference type="Proteomes" id="UP001346149"/>
    </source>
</evidence>